<proteinExistence type="predicted"/>
<dbReference type="EMBL" id="CVRI01000075">
    <property type="protein sequence ID" value="CRL08632.1"/>
    <property type="molecule type" value="Genomic_DNA"/>
</dbReference>
<evidence type="ECO:0000313" key="2">
    <source>
        <dbReference type="Proteomes" id="UP000183832"/>
    </source>
</evidence>
<sequence>MKIESHSVRVNLVKPTTCGKGMGSEINLFDHTNRFAYYLICSEILQITFFVPSTRAVKL</sequence>
<evidence type="ECO:0000313" key="1">
    <source>
        <dbReference type="EMBL" id="CRL08632.1"/>
    </source>
</evidence>
<gene>
    <name evidence="1" type="ORF">CLUMA_CG021661</name>
</gene>
<name>A0A1J1J8B6_9DIPT</name>
<accession>A0A1J1J8B6</accession>
<keyword evidence="2" id="KW-1185">Reference proteome</keyword>
<dbReference type="AlphaFoldDB" id="A0A1J1J8B6"/>
<dbReference type="Proteomes" id="UP000183832">
    <property type="component" value="Unassembled WGS sequence"/>
</dbReference>
<organism evidence="1 2">
    <name type="scientific">Clunio marinus</name>
    <dbReference type="NCBI Taxonomy" id="568069"/>
    <lineage>
        <taxon>Eukaryota</taxon>
        <taxon>Metazoa</taxon>
        <taxon>Ecdysozoa</taxon>
        <taxon>Arthropoda</taxon>
        <taxon>Hexapoda</taxon>
        <taxon>Insecta</taxon>
        <taxon>Pterygota</taxon>
        <taxon>Neoptera</taxon>
        <taxon>Endopterygota</taxon>
        <taxon>Diptera</taxon>
        <taxon>Nematocera</taxon>
        <taxon>Chironomoidea</taxon>
        <taxon>Chironomidae</taxon>
        <taxon>Clunio</taxon>
    </lineage>
</organism>
<reference evidence="1 2" key="1">
    <citation type="submission" date="2015-04" db="EMBL/GenBank/DDBJ databases">
        <authorList>
            <person name="Syromyatnikov M.Y."/>
            <person name="Popov V.N."/>
        </authorList>
    </citation>
    <scope>NUCLEOTIDE SEQUENCE [LARGE SCALE GENOMIC DNA]</scope>
</reference>
<protein>
    <submittedName>
        <fullName evidence="1">CLUMA_CG021661, isoform A</fullName>
    </submittedName>
</protein>